<organism evidence="2 3">
    <name type="scientific">Jimgerdemannia flammicorona</name>
    <dbReference type="NCBI Taxonomy" id="994334"/>
    <lineage>
        <taxon>Eukaryota</taxon>
        <taxon>Fungi</taxon>
        <taxon>Fungi incertae sedis</taxon>
        <taxon>Mucoromycota</taxon>
        <taxon>Mucoromycotina</taxon>
        <taxon>Endogonomycetes</taxon>
        <taxon>Endogonales</taxon>
        <taxon>Endogonaceae</taxon>
        <taxon>Jimgerdemannia</taxon>
    </lineage>
</organism>
<dbReference type="PANTHER" id="PTHR45890:SF1">
    <property type="entry name" value="AARF DOMAIN CONTAINING KINASE 2"/>
    <property type="match status" value="1"/>
</dbReference>
<dbReference type="SUPFAM" id="SSF56112">
    <property type="entry name" value="Protein kinase-like (PK-like)"/>
    <property type="match status" value="1"/>
</dbReference>
<dbReference type="InterPro" id="IPR004147">
    <property type="entry name" value="ABC1_dom"/>
</dbReference>
<keyword evidence="3" id="KW-1185">Reference proteome</keyword>
<dbReference type="GO" id="GO:0005739">
    <property type="term" value="C:mitochondrion"/>
    <property type="evidence" value="ECO:0007669"/>
    <property type="project" value="TreeGrafter"/>
</dbReference>
<dbReference type="InterPro" id="IPR011009">
    <property type="entry name" value="Kinase-like_dom_sf"/>
</dbReference>
<dbReference type="InterPro" id="IPR052402">
    <property type="entry name" value="ADCK_kinase"/>
</dbReference>
<dbReference type="Pfam" id="PF03109">
    <property type="entry name" value="ABC1"/>
    <property type="match status" value="1"/>
</dbReference>
<name>A0A433Q2E9_9FUNG</name>
<feature type="domain" description="ABC1 atypical kinase-like" evidence="1">
    <location>
        <begin position="42"/>
        <end position="150"/>
    </location>
</feature>
<evidence type="ECO:0000313" key="3">
    <source>
        <dbReference type="Proteomes" id="UP000274822"/>
    </source>
</evidence>
<gene>
    <name evidence="2" type="ORF">BC938DRAFT_474441</name>
</gene>
<accession>A0A433Q2E9</accession>
<dbReference type="Proteomes" id="UP000274822">
    <property type="component" value="Unassembled WGS sequence"/>
</dbReference>
<dbReference type="PANTHER" id="PTHR45890">
    <property type="entry name" value="AARF DOMAIN CONTAINING KINASE 2 (PREDICTED)"/>
    <property type="match status" value="1"/>
</dbReference>
<sequence length="178" mass="20249">MGIGAIAQVYKARLRPNVALEHRESLTPDHLILDDDPSINLNTTVAVKVLHPYVRATILRDLKIMTFFARLSWLIPSMIWVSLPEEVSKFGEMMQDQLDLRVEAENLRNFGWNFKERRTAKFPRPLIAFTTREILVEEYELGVPLKVFLDAAAEAKSNGRNGEALDRKIAAIGLDSFL</sequence>
<comment type="caution">
    <text evidence="2">The sequence shown here is derived from an EMBL/GenBank/DDBJ whole genome shotgun (WGS) entry which is preliminary data.</text>
</comment>
<evidence type="ECO:0000313" key="2">
    <source>
        <dbReference type="EMBL" id="RUS23902.1"/>
    </source>
</evidence>
<dbReference type="EMBL" id="RBNJ01018111">
    <property type="protein sequence ID" value="RUS23902.1"/>
    <property type="molecule type" value="Genomic_DNA"/>
</dbReference>
<proteinExistence type="predicted"/>
<evidence type="ECO:0000259" key="1">
    <source>
        <dbReference type="Pfam" id="PF03109"/>
    </source>
</evidence>
<reference evidence="2 3" key="1">
    <citation type="journal article" date="2018" name="New Phytol.">
        <title>Phylogenomics of Endogonaceae and evolution of mycorrhizas within Mucoromycota.</title>
        <authorList>
            <person name="Chang Y."/>
            <person name="Desiro A."/>
            <person name="Na H."/>
            <person name="Sandor L."/>
            <person name="Lipzen A."/>
            <person name="Clum A."/>
            <person name="Barry K."/>
            <person name="Grigoriev I.V."/>
            <person name="Martin F.M."/>
            <person name="Stajich J.E."/>
            <person name="Smith M.E."/>
            <person name="Bonito G."/>
            <person name="Spatafora J.W."/>
        </authorList>
    </citation>
    <scope>NUCLEOTIDE SEQUENCE [LARGE SCALE GENOMIC DNA]</scope>
    <source>
        <strain evidence="2 3">AD002</strain>
    </source>
</reference>
<feature type="non-terminal residue" evidence="2">
    <location>
        <position position="178"/>
    </location>
</feature>
<protein>
    <submittedName>
        <fullName evidence="2">ABC transporter-like protein</fullName>
    </submittedName>
</protein>
<dbReference type="AlphaFoldDB" id="A0A433Q2E9"/>